<accession>A0AAE1USC8</accession>
<evidence type="ECO:0000313" key="3">
    <source>
        <dbReference type="Proteomes" id="UP001292094"/>
    </source>
</evidence>
<keyword evidence="3" id="KW-1185">Reference proteome</keyword>
<organism evidence="2 3">
    <name type="scientific">Petrolisthes manimaculis</name>
    <dbReference type="NCBI Taxonomy" id="1843537"/>
    <lineage>
        <taxon>Eukaryota</taxon>
        <taxon>Metazoa</taxon>
        <taxon>Ecdysozoa</taxon>
        <taxon>Arthropoda</taxon>
        <taxon>Crustacea</taxon>
        <taxon>Multicrustacea</taxon>
        <taxon>Malacostraca</taxon>
        <taxon>Eumalacostraca</taxon>
        <taxon>Eucarida</taxon>
        <taxon>Decapoda</taxon>
        <taxon>Pleocyemata</taxon>
        <taxon>Anomura</taxon>
        <taxon>Galatheoidea</taxon>
        <taxon>Porcellanidae</taxon>
        <taxon>Petrolisthes</taxon>
    </lineage>
</organism>
<feature type="region of interest" description="Disordered" evidence="1">
    <location>
        <begin position="1"/>
        <end position="25"/>
    </location>
</feature>
<comment type="caution">
    <text evidence="2">The sequence shown here is derived from an EMBL/GenBank/DDBJ whole genome shotgun (WGS) entry which is preliminary data.</text>
</comment>
<name>A0AAE1USC8_9EUCA</name>
<reference evidence="2" key="1">
    <citation type="submission" date="2023-11" db="EMBL/GenBank/DDBJ databases">
        <title>Genome assemblies of two species of porcelain crab, Petrolisthes cinctipes and Petrolisthes manimaculis (Anomura: Porcellanidae).</title>
        <authorList>
            <person name="Angst P."/>
        </authorList>
    </citation>
    <scope>NUCLEOTIDE SEQUENCE</scope>
    <source>
        <strain evidence="2">PB745_02</strain>
        <tissue evidence="2">Gill</tissue>
    </source>
</reference>
<protein>
    <submittedName>
        <fullName evidence="2">Uncharacterized protein</fullName>
    </submittedName>
</protein>
<gene>
    <name evidence="2" type="ORF">Pmani_001103</name>
</gene>
<proteinExistence type="predicted"/>
<evidence type="ECO:0000256" key="1">
    <source>
        <dbReference type="SAM" id="MobiDB-lite"/>
    </source>
</evidence>
<dbReference type="Proteomes" id="UP001292094">
    <property type="component" value="Unassembled WGS sequence"/>
</dbReference>
<evidence type="ECO:0000313" key="2">
    <source>
        <dbReference type="EMBL" id="KAK4328504.1"/>
    </source>
</evidence>
<feature type="compositionally biased region" description="Basic and acidic residues" evidence="1">
    <location>
        <begin position="9"/>
        <end position="19"/>
    </location>
</feature>
<sequence length="108" mass="12187">MKTSLNIEDPVRQGKRSDNKIQGNKMKGEYCTHRLRQYISWTSTWRSLPPQLRRIYSITPRDGNHRYGCAATGAVGESGLFFVRGSRLACFTSLAAGADDPLQSSRRH</sequence>
<dbReference type="AlphaFoldDB" id="A0AAE1USC8"/>
<dbReference type="EMBL" id="JAWZYT010000073">
    <property type="protein sequence ID" value="KAK4328504.1"/>
    <property type="molecule type" value="Genomic_DNA"/>
</dbReference>